<sequence>MKVFFLLVLLLASVEASVRRWNYENPEDYYGGHPRAIGHFDDFGRPPCHAFGCQRPPFKSGIGAPVFPDYDELNQETPRRLGLCTSDYWKNFPPNHLHLMKFWKKLGGFPVQSKSRKQAERDGIIVPTSLEDYCMKERQQVEEGYTDHDFYDNGDENYGDDYYSTLLFAVPLHRHLVVGYTNIVQAVES</sequence>
<feature type="signal peptide" evidence="1">
    <location>
        <begin position="1"/>
        <end position="16"/>
    </location>
</feature>
<name>A0AA39I806_9BILA</name>
<proteinExistence type="predicted"/>
<protein>
    <submittedName>
        <fullName evidence="2">Uncharacterized protein</fullName>
    </submittedName>
</protein>
<gene>
    <name evidence="2" type="ORF">QR680_013705</name>
</gene>
<keyword evidence="3" id="KW-1185">Reference proteome</keyword>
<evidence type="ECO:0000313" key="2">
    <source>
        <dbReference type="EMBL" id="KAK0418676.1"/>
    </source>
</evidence>
<feature type="chain" id="PRO_5041434337" evidence="1">
    <location>
        <begin position="17"/>
        <end position="189"/>
    </location>
</feature>
<comment type="caution">
    <text evidence="2">The sequence shown here is derived from an EMBL/GenBank/DDBJ whole genome shotgun (WGS) entry which is preliminary data.</text>
</comment>
<dbReference type="Proteomes" id="UP001175271">
    <property type="component" value="Unassembled WGS sequence"/>
</dbReference>
<organism evidence="2 3">
    <name type="scientific">Steinernema hermaphroditum</name>
    <dbReference type="NCBI Taxonomy" id="289476"/>
    <lineage>
        <taxon>Eukaryota</taxon>
        <taxon>Metazoa</taxon>
        <taxon>Ecdysozoa</taxon>
        <taxon>Nematoda</taxon>
        <taxon>Chromadorea</taxon>
        <taxon>Rhabditida</taxon>
        <taxon>Tylenchina</taxon>
        <taxon>Panagrolaimomorpha</taxon>
        <taxon>Strongyloidoidea</taxon>
        <taxon>Steinernematidae</taxon>
        <taxon>Steinernema</taxon>
    </lineage>
</organism>
<evidence type="ECO:0000256" key="1">
    <source>
        <dbReference type="SAM" id="SignalP"/>
    </source>
</evidence>
<accession>A0AA39I806</accession>
<reference evidence="2" key="1">
    <citation type="submission" date="2023-06" db="EMBL/GenBank/DDBJ databases">
        <title>Genomic analysis of the entomopathogenic nematode Steinernema hermaphroditum.</title>
        <authorList>
            <person name="Schwarz E.M."/>
            <person name="Heppert J.K."/>
            <person name="Baniya A."/>
            <person name="Schwartz H.T."/>
            <person name="Tan C.-H."/>
            <person name="Antoshechkin I."/>
            <person name="Sternberg P.W."/>
            <person name="Goodrich-Blair H."/>
            <person name="Dillman A.R."/>
        </authorList>
    </citation>
    <scope>NUCLEOTIDE SEQUENCE</scope>
    <source>
        <strain evidence="2">PS9179</strain>
        <tissue evidence="2">Whole animal</tissue>
    </source>
</reference>
<dbReference type="AlphaFoldDB" id="A0AA39I806"/>
<keyword evidence="1" id="KW-0732">Signal</keyword>
<dbReference type="EMBL" id="JAUCMV010000002">
    <property type="protein sequence ID" value="KAK0418676.1"/>
    <property type="molecule type" value="Genomic_DNA"/>
</dbReference>
<evidence type="ECO:0000313" key="3">
    <source>
        <dbReference type="Proteomes" id="UP001175271"/>
    </source>
</evidence>